<reference evidence="1 2" key="1">
    <citation type="journal article" date="2017" name="Syst. Appl. Microbiol.">
        <title>Lebetimonas natsushimae sp. nov., a novel strictly anaerobic, moderately thermophilic chemoautotroph isolated from a deep-sea hydrothermal vent polychaete nest in the Mid-Okinawa Trough.</title>
        <authorList>
            <person name="Nagata R."/>
            <person name="Takaki Y."/>
            <person name="Tame A."/>
            <person name="Nunoura T."/>
            <person name="Muto H."/>
            <person name="Mino S."/>
            <person name="Sawayama S."/>
            <person name="Takai K."/>
            <person name="Nakagawa S."/>
        </authorList>
    </citation>
    <scope>NUCLEOTIDE SEQUENCE [LARGE SCALE GENOMIC DNA]</scope>
    <source>
        <strain evidence="1 2">HS1857</strain>
    </source>
</reference>
<protein>
    <submittedName>
        <fullName evidence="1">Uncharacterized protein</fullName>
    </submittedName>
</protein>
<keyword evidence="2" id="KW-1185">Reference proteome</keyword>
<dbReference type="AlphaFoldDB" id="A0A292YBQ1"/>
<dbReference type="RefSeq" id="WP_238593951.1">
    <property type="nucleotide sequence ID" value="NZ_BDME01000001.1"/>
</dbReference>
<dbReference type="EMBL" id="BDME01000001">
    <property type="protein sequence ID" value="GAX86835.1"/>
    <property type="molecule type" value="Genomic_DNA"/>
</dbReference>
<comment type="caution">
    <text evidence="1">The sequence shown here is derived from an EMBL/GenBank/DDBJ whole genome shotgun (WGS) entry which is preliminary data.</text>
</comment>
<sequence>MSYSNIHSEIKALLKEAMEKKDYKKIIKILNSLVKEDKFNPDTLKGILFKDVKDIIKTKEDLENILLSTKVIFETKEEVLEFFELLLKYGFRENAIDYFEELMFNINDLELIEGFNSLLKQ</sequence>
<evidence type="ECO:0000313" key="1">
    <source>
        <dbReference type="EMBL" id="GAX86835.1"/>
    </source>
</evidence>
<accession>A0A292YBQ1</accession>
<organism evidence="1 2">
    <name type="scientific">Lebetimonas natsushimae</name>
    <dbReference type="NCBI Taxonomy" id="1936991"/>
    <lineage>
        <taxon>Bacteria</taxon>
        <taxon>Pseudomonadati</taxon>
        <taxon>Campylobacterota</taxon>
        <taxon>Epsilonproteobacteria</taxon>
        <taxon>Nautiliales</taxon>
        <taxon>Nautiliaceae</taxon>
        <taxon>Lebetimonas</taxon>
    </lineage>
</organism>
<dbReference type="Proteomes" id="UP000217944">
    <property type="component" value="Unassembled WGS sequence"/>
</dbReference>
<name>A0A292YBQ1_9BACT</name>
<proteinExistence type="predicted"/>
<gene>
    <name evidence="1" type="ORF">LNAT_P0130</name>
</gene>
<evidence type="ECO:0000313" key="2">
    <source>
        <dbReference type="Proteomes" id="UP000217944"/>
    </source>
</evidence>